<evidence type="ECO:0000313" key="2">
    <source>
        <dbReference type="EMBL" id="ART31125.1"/>
    </source>
</evidence>
<dbReference type="AlphaFoldDB" id="A0A1Y0B0Z7"/>
<evidence type="ECO:0000256" key="1">
    <source>
        <dbReference type="SAM" id="Phobius"/>
    </source>
</evidence>
<keyword evidence="1" id="KW-0472">Membrane</keyword>
<keyword evidence="1" id="KW-1133">Transmembrane helix</keyword>
<sequence length="64" mass="7402">MKRVFEQSVIRYCIVQGEEEVKTERRASMFFFRLASSLALLLVTTTELFALLFSLNNRILNVAS</sequence>
<geneLocation type="mitochondrion" evidence="2"/>
<dbReference type="EMBL" id="KY774314">
    <property type="protein sequence ID" value="ART31125.1"/>
    <property type="molecule type" value="Genomic_DNA"/>
</dbReference>
<feature type="transmembrane region" description="Helical" evidence="1">
    <location>
        <begin position="30"/>
        <end position="55"/>
    </location>
</feature>
<protein>
    <submittedName>
        <fullName evidence="2">Uncharacterized protein</fullName>
    </submittedName>
</protein>
<gene>
    <name evidence="2" type="ORF">AEK19_MT0895</name>
</gene>
<organism evidence="2">
    <name type="scientific">Utricularia reniformis</name>
    <dbReference type="NCBI Taxonomy" id="192314"/>
    <lineage>
        <taxon>Eukaryota</taxon>
        <taxon>Viridiplantae</taxon>
        <taxon>Streptophyta</taxon>
        <taxon>Embryophyta</taxon>
        <taxon>Tracheophyta</taxon>
        <taxon>Spermatophyta</taxon>
        <taxon>Magnoliopsida</taxon>
        <taxon>eudicotyledons</taxon>
        <taxon>Gunneridae</taxon>
        <taxon>Pentapetalae</taxon>
        <taxon>asterids</taxon>
        <taxon>lamiids</taxon>
        <taxon>Lamiales</taxon>
        <taxon>Lentibulariaceae</taxon>
        <taxon>Utricularia</taxon>
    </lineage>
</organism>
<keyword evidence="1" id="KW-0812">Transmembrane</keyword>
<accession>A0A1Y0B0Z7</accession>
<keyword evidence="2" id="KW-0496">Mitochondrion</keyword>
<proteinExistence type="predicted"/>
<name>A0A1Y0B0Z7_9LAMI</name>
<reference evidence="2" key="1">
    <citation type="submission" date="2017-03" db="EMBL/GenBank/DDBJ databases">
        <title>The mitochondrial genome of the carnivorous plant Utricularia reniformis (Lentibulariaceae): structure, comparative analysis and evolutionary landmarks.</title>
        <authorList>
            <person name="Silva S.R."/>
            <person name="Alvarenga D.O."/>
            <person name="Michael T.P."/>
            <person name="Miranda V.F.O."/>
            <person name="Varani A.M."/>
        </authorList>
    </citation>
    <scope>NUCLEOTIDE SEQUENCE</scope>
</reference>